<comment type="caution">
    <text evidence="7">The sequence shown here is derived from an EMBL/GenBank/DDBJ whole genome shotgun (WGS) entry which is preliminary data.</text>
</comment>
<evidence type="ECO:0000313" key="8">
    <source>
        <dbReference type="Proteomes" id="UP000308705"/>
    </source>
</evidence>
<dbReference type="RefSeq" id="WP_137251526.1">
    <property type="nucleotide sequence ID" value="NZ_SZQA01000059.1"/>
</dbReference>
<dbReference type="AlphaFoldDB" id="A0A4U3LW65"/>
<evidence type="ECO:0000256" key="4">
    <source>
        <dbReference type="ARBA" id="ARBA00023194"/>
    </source>
</evidence>
<dbReference type="FunFam" id="3.40.50.2000:FF:000072">
    <property type="entry name" value="Glycosyl transferase"/>
    <property type="match status" value="1"/>
</dbReference>
<dbReference type="Gene3D" id="3.40.50.2000">
    <property type="entry name" value="Glycogen Phosphorylase B"/>
    <property type="match status" value="2"/>
</dbReference>
<dbReference type="OrthoDB" id="5488434at2"/>
<dbReference type="GO" id="GO:0008194">
    <property type="term" value="F:UDP-glycosyltransferase activity"/>
    <property type="evidence" value="ECO:0007669"/>
    <property type="project" value="InterPro"/>
</dbReference>
<dbReference type="Pfam" id="PF06722">
    <property type="entry name" value="EryCIII-like_C"/>
    <property type="match status" value="1"/>
</dbReference>
<accession>A0A4U3LW65</accession>
<comment type="similarity">
    <text evidence="1">Belongs to the glycosyltransferase 28 family.</text>
</comment>
<evidence type="ECO:0000256" key="3">
    <source>
        <dbReference type="ARBA" id="ARBA00022679"/>
    </source>
</evidence>
<dbReference type="InterPro" id="IPR030953">
    <property type="entry name" value="Glycosyl_450act"/>
</dbReference>
<dbReference type="NCBIfam" id="TIGR04516">
    <property type="entry name" value="glycosyl_450act"/>
    <property type="match status" value="1"/>
</dbReference>
<feature type="domain" description="Erythromycin biosynthesis protein CIII-like N-terminal" evidence="6">
    <location>
        <begin position="22"/>
        <end position="250"/>
    </location>
</feature>
<dbReference type="SUPFAM" id="SSF53756">
    <property type="entry name" value="UDP-Glycosyltransferase/glycogen phosphorylase"/>
    <property type="match status" value="1"/>
</dbReference>
<dbReference type="PANTHER" id="PTHR48050:SF13">
    <property type="entry name" value="STEROL 3-BETA-GLUCOSYLTRANSFERASE UGT80A2"/>
    <property type="match status" value="1"/>
</dbReference>
<keyword evidence="2" id="KW-0328">Glycosyltransferase</keyword>
<evidence type="ECO:0000256" key="2">
    <source>
        <dbReference type="ARBA" id="ARBA00022676"/>
    </source>
</evidence>
<evidence type="ECO:0000259" key="6">
    <source>
        <dbReference type="Pfam" id="PF21036"/>
    </source>
</evidence>
<name>A0A4U3LW65_9ACTN</name>
<dbReference type="Pfam" id="PF21036">
    <property type="entry name" value="EryCIII-like_N"/>
    <property type="match status" value="1"/>
</dbReference>
<dbReference type="Proteomes" id="UP000308705">
    <property type="component" value="Unassembled WGS sequence"/>
</dbReference>
<keyword evidence="3 7" id="KW-0808">Transferase</keyword>
<feature type="domain" description="Erythromycin biosynthesis protein CIII-like C-terminal" evidence="5">
    <location>
        <begin position="266"/>
        <end position="409"/>
    </location>
</feature>
<gene>
    <name evidence="7" type="ORF">FDA94_36135</name>
</gene>
<evidence type="ECO:0000259" key="5">
    <source>
        <dbReference type="Pfam" id="PF06722"/>
    </source>
</evidence>
<dbReference type="InterPro" id="IPR050426">
    <property type="entry name" value="Glycosyltransferase_28"/>
</dbReference>
<protein>
    <submittedName>
        <fullName evidence="7">Activator-dependent family glycosyltransferase</fullName>
    </submittedName>
</protein>
<reference evidence="7 8" key="1">
    <citation type="submission" date="2019-04" db="EMBL/GenBank/DDBJ databases">
        <title>Herbidospora sp. NEAU-GS14.nov., a novel actinomycete isolated from soil.</title>
        <authorList>
            <person name="Han L."/>
        </authorList>
    </citation>
    <scope>NUCLEOTIDE SEQUENCE [LARGE SCALE GENOMIC DNA]</scope>
    <source>
        <strain evidence="7 8">NEAU-GS14</strain>
    </source>
</reference>
<proteinExistence type="inferred from homology"/>
<dbReference type="EMBL" id="SZQA01000059">
    <property type="protein sequence ID" value="TKK79066.1"/>
    <property type="molecule type" value="Genomic_DNA"/>
</dbReference>
<keyword evidence="8" id="KW-1185">Reference proteome</keyword>
<dbReference type="CDD" id="cd03784">
    <property type="entry name" value="GT1_Gtf-like"/>
    <property type="match status" value="1"/>
</dbReference>
<dbReference type="PANTHER" id="PTHR48050">
    <property type="entry name" value="STEROL 3-BETA-GLUCOSYLTRANSFERASE"/>
    <property type="match status" value="1"/>
</dbReference>
<dbReference type="InterPro" id="IPR002213">
    <property type="entry name" value="UDP_glucos_trans"/>
</dbReference>
<sequence length="412" mass="44626">MRVLFTTYAEKTHFLAMAPLAWALRTAGHEVVVASQPRFAPVITQAGLTAVTVGADRDPYRLLEANPGHLDGGRVALTPPYDAADDSSKATPGHLLEGYREAVTWWHRLINQPMIADLVAYAKHWRPDLVIWEPLTYAGAIAANAVGAAHGRLMWGLDVFGVTRDLFLKVKGEEDPLADWLGGHARRYGGDFSEDLVTGQFTIDRLPRSLRLEAGLTYLPMRYVPYGGAATVPAWLRTPPERPRVAITMGFSAADHYGGFLWGTQDLLDAVGGLDVDVVATISDAERAKLTRVPPNARLTPYVPLHALTPTCAAVVHHAGPGTLATTALDAVPQLALPMHFDEPPLARMLAEQGAGLALAPGEADGVAVAENVLRLLKEPAFTVRAETLRDEMLAMPSPNELVPRLEHLARR</sequence>
<dbReference type="GO" id="GO:0016758">
    <property type="term" value="F:hexosyltransferase activity"/>
    <property type="evidence" value="ECO:0007669"/>
    <property type="project" value="UniProtKB-ARBA"/>
</dbReference>
<evidence type="ECO:0000313" key="7">
    <source>
        <dbReference type="EMBL" id="TKK79066.1"/>
    </source>
</evidence>
<keyword evidence="4" id="KW-0045">Antibiotic biosynthesis</keyword>
<dbReference type="GO" id="GO:0017000">
    <property type="term" value="P:antibiotic biosynthetic process"/>
    <property type="evidence" value="ECO:0007669"/>
    <property type="project" value="UniProtKB-KW"/>
</dbReference>
<dbReference type="InterPro" id="IPR048284">
    <property type="entry name" value="EryCIII-like_N"/>
</dbReference>
<dbReference type="InterPro" id="IPR010610">
    <property type="entry name" value="EryCIII-like_C"/>
</dbReference>
<organism evidence="7 8">
    <name type="scientific">Herbidospora galbida</name>
    <dbReference type="NCBI Taxonomy" id="2575442"/>
    <lineage>
        <taxon>Bacteria</taxon>
        <taxon>Bacillati</taxon>
        <taxon>Actinomycetota</taxon>
        <taxon>Actinomycetes</taxon>
        <taxon>Streptosporangiales</taxon>
        <taxon>Streptosporangiaceae</taxon>
        <taxon>Herbidospora</taxon>
    </lineage>
</organism>
<evidence type="ECO:0000256" key="1">
    <source>
        <dbReference type="ARBA" id="ARBA00006962"/>
    </source>
</evidence>